<comment type="similarity">
    <text evidence="1">Belongs to the CCDC53 family.</text>
</comment>
<dbReference type="PANTHER" id="PTHR13015:SF0">
    <property type="entry name" value="WASH COMPLEX SUBUNIT 3"/>
    <property type="match status" value="1"/>
</dbReference>
<proteinExistence type="inferred from homology"/>
<protein>
    <submittedName>
        <fullName evidence="3">WASH complex subunit 3</fullName>
    </submittedName>
</protein>
<sequence length="220" mass="22461">MDSDGLPLVGPGIDYTKVEAINQKRTIALINHFITHTSRFLNHFANVCEDKLEHLHGRCQQLEISLSILEAKLASIPGLESVTAPQSSTTATSTDAGQAPGAAPTGDASAAPPAPPAPPGPPPPPGGAPATDADSAPAEAPAEEAAAQNPVSKDPRYVKYFKMLQYGVPPPVVKGKMGMEGLDPELLDTPDAPAPPNNAPAAGGADSDSDQSGSDASFSD</sequence>
<dbReference type="EMBL" id="BMAT01001249">
    <property type="protein sequence ID" value="GFR82165.1"/>
    <property type="molecule type" value="Genomic_DNA"/>
</dbReference>
<dbReference type="Pfam" id="PF10152">
    <property type="entry name" value="CCDC53"/>
    <property type="match status" value="1"/>
</dbReference>
<feature type="region of interest" description="Disordered" evidence="2">
    <location>
        <begin position="168"/>
        <end position="220"/>
    </location>
</feature>
<comment type="caution">
    <text evidence="3">The sequence shown here is derived from an EMBL/GenBank/DDBJ whole genome shotgun (WGS) entry which is preliminary data.</text>
</comment>
<feature type="compositionally biased region" description="Pro residues" evidence="2">
    <location>
        <begin position="112"/>
        <end position="127"/>
    </location>
</feature>
<dbReference type="PANTHER" id="PTHR13015">
    <property type="entry name" value="PROTEIN AD-016-RELATED"/>
    <property type="match status" value="1"/>
</dbReference>
<feature type="compositionally biased region" description="Low complexity" evidence="2">
    <location>
        <begin position="128"/>
        <end position="147"/>
    </location>
</feature>
<feature type="region of interest" description="Disordered" evidence="2">
    <location>
        <begin position="83"/>
        <end position="154"/>
    </location>
</feature>
<evidence type="ECO:0000256" key="1">
    <source>
        <dbReference type="ARBA" id="ARBA00006290"/>
    </source>
</evidence>
<accession>A0AAV4GAW0</accession>
<gene>
    <name evidence="3" type="ORF">ElyMa_000620000</name>
</gene>
<feature type="compositionally biased region" description="Low complexity" evidence="2">
    <location>
        <begin position="199"/>
        <end position="220"/>
    </location>
</feature>
<dbReference type="AlphaFoldDB" id="A0AAV4GAW0"/>
<dbReference type="GO" id="GO:0071203">
    <property type="term" value="C:WASH complex"/>
    <property type="evidence" value="ECO:0007669"/>
    <property type="project" value="InterPro"/>
</dbReference>
<evidence type="ECO:0000313" key="4">
    <source>
        <dbReference type="Proteomes" id="UP000762676"/>
    </source>
</evidence>
<organism evidence="3 4">
    <name type="scientific">Elysia marginata</name>
    <dbReference type="NCBI Taxonomy" id="1093978"/>
    <lineage>
        <taxon>Eukaryota</taxon>
        <taxon>Metazoa</taxon>
        <taxon>Spiralia</taxon>
        <taxon>Lophotrochozoa</taxon>
        <taxon>Mollusca</taxon>
        <taxon>Gastropoda</taxon>
        <taxon>Heterobranchia</taxon>
        <taxon>Euthyneura</taxon>
        <taxon>Panpulmonata</taxon>
        <taxon>Sacoglossa</taxon>
        <taxon>Placobranchoidea</taxon>
        <taxon>Plakobranchidae</taxon>
        <taxon>Elysia</taxon>
    </lineage>
</organism>
<dbReference type="InterPro" id="IPR019309">
    <property type="entry name" value="WASHC3"/>
</dbReference>
<dbReference type="GO" id="GO:0030041">
    <property type="term" value="P:actin filament polymerization"/>
    <property type="evidence" value="ECO:0007669"/>
    <property type="project" value="TreeGrafter"/>
</dbReference>
<name>A0AAV4GAW0_9GAST</name>
<keyword evidence="4" id="KW-1185">Reference proteome</keyword>
<dbReference type="GO" id="GO:0006887">
    <property type="term" value="P:exocytosis"/>
    <property type="evidence" value="ECO:0007669"/>
    <property type="project" value="TreeGrafter"/>
</dbReference>
<feature type="compositionally biased region" description="Low complexity" evidence="2">
    <location>
        <begin position="83"/>
        <end position="111"/>
    </location>
</feature>
<evidence type="ECO:0000256" key="2">
    <source>
        <dbReference type="SAM" id="MobiDB-lite"/>
    </source>
</evidence>
<dbReference type="Gene3D" id="1.20.5.110">
    <property type="match status" value="1"/>
</dbReference>
<dbReference type="Proteomes" id="UP000762676">
    <property type="component" value="Unassembled WGS sequence"/>
</dbReference>
<reference evidence="3 4" key="1">
    <citation type="journal article" date="2021" name="Elife">
        <title>Chloroplast acquisition without the gene transfer in kleptoplastic sea slugs, Plakobranchus ocellatus.</title>
        <authorList>
            <person name="Maeda T."/>
            <person name="Takahashi S."/>
            <person name="Yoshida T."/>
            <person name="Shimamura S."/>
            <person name="Takaki Y."/>
            <person name="Nagai Y."/>
            <person name="Toyoda A."/>
            <person name="Suzuki Y."/>
            <person name="Arimoto A."/>
            <person name="Ishii H."/>
            <person name="Satoh N."/>
            <person name="Nishiyama T."/>
            <person name="Hasebe M."/>
            <person name="Maruyama T."/>
            <person name="Minagawa J."/>
            <person name="Obokata J."/>
            <person name="Shigenobu S."/>
        </authorList>
    </citation>
    <scope>NUCLEOTIDE SEQUENCE [LARGE SCALE GENOMIC DNA]</scope>
</reference>
<evidence type="ECO:0000313" key="3">
    <source>
        <dbReference type="EMBL" id="GFR82165.1"/>
    </source>
</evidence>